<proteinExistence type="predicted"/>
<dbReference type="EMBL" id="JAWDGP010000292">
    <property type="protein sequence ID" value="KAK3801609.1"/>
    <property type="molecule type" value="Genomic_DNA"/>
</dbReference>
<dbReference type="Proteomes" id="UP001283361">
    <property type="component" value="Unassembled WGS sequence"/>
</dbReference>
<evidence type="ECO:0000313" key="2">
    <source>
        <dbReference type="Proteomes" id="UP001283361"/>
    </source>
</evidence>
<keyword evidence="2" id="KW-1185">Reference proteome</keyword>
<reference evidence="1" key="1">
    <citation type="journal article" date="2023" name="G3 (Bethesda)">
        <title>A reference genome for the long-term kleptoplast-retaining sea slug Elysia crispata morphotype clarki.</title>
        <authorList>
            <person name="Eastman K.E."/>
            <person name="Pendleton A.L."/>
            <person name="Shaikh M.A."/>
            <person name="Suttiyut T."/>
            <person name="Ogas R."/>
            <person name="Tomko P."/>
            <person name="Gavelis G."/>
            <person name="Widhalm J.R."/>
            <person name="Wisecaver J.H."/>
        </authorList>
    </citation>
    <scope>NUCLEOTIDE SEQUENCE</scope>
    <source>
        <strain evidence="1">ECLA1</strain>
    </source>
</reference>
<comment type="caution">
    <text evidence="1">The sequence shown here is derived from an EMBL/GenBank/DDBJ whole genome shotgun (WGS) entry which is preliminary data.</text>
</comment>
<evidence type="ECO:0000313" key="1">
    <source>
        <dbReference type="EMBL" id="KAK3801609.1"/>
    </source>
</evidence>
<protein>
    <submittedName>
        <fullName evidence="1">Uncharacterized protein</fullName>
    </submittedName>
</protein>
<organism evidence="1 2">
    <name type="scientific">Elysia crispata</name>
    <name type="common">lettuce slug</name>
    <dbReference type="NCBI Taxonomy" id="231223"/>
    <lineage>
        <taxon>Eukaryota</taxon>
        <taxon>Metazoa</taxon>
        <taxon>Spiralia</taxon>
        <taxon>Lophotrochozoa</taxon>
        <taxon>Mollusca</taxon>
        <taxon>Gastropoda</taxon>
        <taxon>Heterobranchia</taxon>
        <taxon>Euthyneura</taxon>
        <taxon>Panpulmonata</taxon>
        <taxon>Sacoglossa</taxon>
        <taxon>Placobranchoidea</taxon>
        <taxon>Plakobranchidae</taxon>
        <taxon>Elysia</taxon>
    </lineage>
</organism>
<accession>A0AAE1B877</accession>
<gene>
    <name evidence="1" type="ORF">RRG08_011486</name>
</gene>
<sequence length="112" mass="13051">MSGKTSCLPMVKITLSEWHTNGKAVHVYKISAWLGYRFNIFGCNQYSNCDPDSVQVSWQWRVAERSDVEADLEAVLTTVRRQADGSKYHNRAELLNWERDRERQRARGQCEN</sequence>
<name>A0AAE1B877_9GAST</name>
<dbReference type="AlphaFoldDB" id="A0AAE1B877"/>